<feature type="compositionally biased region" description="Gly residues" evidence="1">
    <location>
        <begin position="511"/>
        <end position="532"/>
    </location>
</feature>
<evidence type="ECO:0000313" key="2">
    <source>
        <dbReference type="EMBL" id="GMH70671.1"/>
    </source>
</evidence>
<protein>
    <submittedName>
        <fullName evidence="2">Uncharacterized protein</fullName>
    </submittedName>
</protein>
<dbReference type="AlphaFoldDB" id="A0A9W7ADG2"/>
<keyword evidence="3" id="KW-1185">Reference proteome</keyword>
<dbReference type="Proteomes" id="UP001165085">
    <property type="component" value="Unassembled WGS sequence"/>
</dbReference>
<gene>
    <name evidence="2" type="ORF">TrST_g9113</name>
</gene>
<evidence type="ECO:0000256" key="1">
    <source>
        <dbReference type="SAM" id="MobiDB-lite"/>
    </source>
</evidence>
<comment type="caution">
    <text evidence="2">The sequence shown here is derived from an EMBL/GenBank/DDBJ whole genome shotgun (WGS) entry which is preliminary data.</text>
</comment>
<feature type="region of interest" description="Disordered" evidence="1">
    <location>
        <begin position="503"/>
        <end position="532"/>
    </location>
</feature>
<sequence length="574" mass="60877">MKRERTTSVTRLRTVSDAAREGLITQSDKSTLKKLILCNDEKAEAAMEALTQNRVFELQEILTNLQSGVTGNSNASRMRVGSMNARAKTSSLDMGADSTDLLWSALDDLDVDGELGGDEAWKQAGEEVQMGSAGGANAFTPPSLMFQEQKEMPPPARQAPAHLNTGMFSAAQQAAALAASVPPSPQRNKERTNSSVRRKSADFLDDFSGMRRSSLDMLTDALMGDDFGGDLAPGNSEDFMNATANAAASIDPIPFRKMGSGYTAPPVTRDNFKENPNYINYTGTSSTDSRAVSNEMINMLANGVVEDPSKAFPADSGNPYSHSVQSHHNNPVAPVAAQFLNKLNQQGVGAAGPSSNWRGVGVGANVDKTASGRRRSSGSNKHKLVAIAPNKGEWTQDMPVAPPPMRKKQSTDVESMLLTYKPPGTFPADLLSVLDSLKGRVAELFMEGIIFQNECFMILHLAGMSNEFLLNQLKAAVEDRADGNSTKLNTLFATAAAFFQPDKGKMAPQPGVGGGDGGGVGGGGGGGGGAGGGEGDLKQKILMKKEAAVKLRNEGNLTEAMKLMKEVKELERGL</sequence>
<evidence type="ECO:0000313" key="3">
    <source>
        <dbReference type="Proteomes" id="UP001165085"/>
    </source>
</evidence>
<name>A0A9W7ADG2_9STRA</name>
<proteinExistence type="predicted"/>
<accession>A0A9W7ADG2</accession>
<dbReference type="EMBL" id="BRXY01000142">
    <property type="protein sequence ID" value="GMH70671.1"/>
    <property type="molecule type" value="Genomic_DNA"/>
</dbReference>
<dbReference type="OrthoDB" id="195846at2759"/>
<reference evidence="3" key="1">
    <citation type="journal article" date="2023" name="Commun. Biol.">
        <title>Genome analysis of Parmales, the sister group of diatoms, reveals the evolutionary specialization of diatoms from phago-mixotrophs to photoautotrophs.</title>
        <authorList>
            <person name="Ban H."/>
            <person name="Sato S."/>
            <person name="Yoshikawa S."/>
            <person name="Yamada K."/>
            <person name="Nakamura Y."/>
            <person name="Ichinomiya M."/>
            <person name="Sato N."/>
            <person name="Blanc-Mathieu R."/>
            <person name="Endo H."/>
            <person name="Kuwata A."/>
            <person name="Ogata H."/>
        </authorList>
    </citation>
    <scope>NUCLEOTIDE SEQUENCE [LARGE SCALE GENOMIC DNA]</scope>
    <source>
        <strain evidence="3">NIES 3701</strain>
    </source>
</reference>
<organism evidence="2 3">
    <name type="scientific">Triparma strigata</name>
    <dbReference type="NCBI Taxonomy" id="1606541"/>
    <lineage>
        <taxon>Eukaryota</taxon>
        <taxon>Sar</taxon>
        <taxon>Stramenopiles</taxon>
        <taxon>Ochrophyta</taxon>
        <taxon>Bolidophyceae</taxon>
        <taxon>Parmales</taxon>
        <taxon>Triparmaceae</taxon>
        <taxon>Triparma</taxon>
    </lineage>
</organism>
<feature type="region of interest" description="Disordered" evidence="1">
    <location>
        <begin position="176"/>
        <end position="200"/>
    </location>
</feature>